<keyword evidence="4 8" id="KW-1133">Transmembrane helix</keyword>
<evidence type="ECO:0000256" key="7">
    <source>
        <dbReference type="RuleBase" id="RU000320"/>
    </source>
</evidence>
<feature type="transmembrane region" description="Helical" evidence="8">
    <location>
        <begin position="327"/>
        <end position="352"/>
    </location>
</feature>
<evidence type="ECO:0000256" key="8">
    <source>
        <dbReference type="SAM" id="Phobius"/>
    </source>
</evidence>
<evidence type="ECO:0000256" key="5">
    <source>
        <dbReference type="ARBA" id="ARBA00023002"/>
    </source>
</evidence>
<feature type="transmembrane region" description="Helical" evidence="8">
    <location>
        <begin position="182"/>
        <end position="200"/>
    </location>
</feature>
<dbReference type="Proteomes" id="UP000030652">
    <property type="component" value="Unassembled WGS sequence"/>
</dbReference>
<dbReference type="PRINTS" id="PR01437">
    <property type="entry name" value="NUOXDRDTASE4"/>
</dbReference>
<evidence type="ECO:0000256" key="4">
    <source>
        <dbReference type="ARBA" id="ARBA00022989"/>
    </source>
</evidence>
<protein>
    <submittedName>
        <fullName evidence="10">NADH dehydrogenase subunit C</fullName>
    </submittedName>
</protein>
<keyword evidence="5" id="KW-0560">Oxidoreductase</keyword>
<evidence type="ECO:0000313" key="10">
    <source>
        <dbReference type="EMBL" id="KHE91716.1"/>
    </source>
</evidence>
<dbReference type="InterPro" id="IPR003918">
    <property type="entry name" value="NADH_UbQ_OxRdtase"/>
</dbReference>
<dbReference type="GO" id="GO:0005886">
    <property type="term" value="C:plasma membrane"/>
    <property type="evidence" value="ECO:0007669"/>
    <property type="project" value="UniProtKB-SubCell"/>
</dbReference>
<feature type="transmembrane region" description="Helical" evidence="8">
    <location>
        <begin position="295"/>
        <end position="315"/>
    </location>
</feature>
<comment type="subcellular location">
    <subcellularLocation>
        <location evidence="1">Cell membrane</location>
        <topology evidence="1">Multi-pass membrane protein</topology>
    </subcellularLocation>
    <subcellularLocation>
        <location evidence="7">Membrane</location>
        <topology evidence="7">Multi-pass membrane protein</topology>
    </subcellularLocation>
</comment>
<feature type="transmembrane region" description="Helical" evidence="8">
    <location>
        <begin position="145"/>
        <end position="167"/>
    </location>
</feature>
<evidence type="ECO:0000259" key="9">
    <source>
        <dbReference type="Pfam" id="PF00361"/>
    </source>
</evidence>
<feature type="transmembrane region" description="Helical" evidence="8">
    <location>
        <begin position="66"/>
        <end position="85"/>
    </location>
</feature>
<evidence type="ECO:0000256" key="6">
    <source>
        <dbReference type="ARBA" id="ARBA00023136"/>
    </source>
</evidence>
<sequence length="541" mass="60023">MINVIPPGLIFIAGAFIVPLLRGKVKSIYLLLLPVISFVNLIYISKGTHGTINFLDHQIIFCNIDRLSLVFGYIFHIIAFIKILYGIHVKNDIEYIACLFYAGCAIGVTFSGDLISLFCFWEMMTIGSVFIIWARKTRKSIEAGFRYILVHFFGGVILLVGIILYIYENGSIEFGYIGLDGLGSYFIFFGFGVNCAWPFIHSWLTDAYPEATIVGTVFLSAFTTKTAVYVLARSFPGTEALIWIGTVMAAFPIFYAIIENDLRRVLSYSLISHVGFMVVGIGIGTEFSLNGATAYAFAHILYKSLLFMTMGAILHQTGRINATDLGGLYKAMPLTCIFCIVGAASLSAFPLFSGFVCESLVMSAVAKSHMSGIWLTLLIASTGGFISTGIKIPYFAFFSQDSGIRTKEAPLNMLIAMGIAAALCIFIGSFPATLYSILPFPVDYVPYTMSHVISQLQLLMFSALAFTLLYLSAIYPSEIRQSISMLTGFIEKELKDSSGFWKIHWPGLVIRLEPQFFQPFPNLVYGLARTRLWLWSWLATI</sequence>
<feature type="transmembrane region" description="Helical" evidence="8">
    <location>
        <begin position="28"/>
        <end position="46"/>
    </location>
</feature>
<feature type="transmembrane region" description="Helical" evidence="8">
    <location>
        <begin position="114"/>
        <end position="133"/>
    </location>
</feature>
<name>A0A0B0EI47_9BACT</name>
<feature type="transmembrane region" description="Helical" evidence="8">
    <location>
        <begin position="458"/>
        <end position="475"/>
    </location>
</feature>
<reference evidence="10 11" key="1">
    <citation type="submission" date="2014-10" db="EMBL/GenBank/DDBJ databases">
        <title>Draft genome of anammox bacterium scalindua brodae, obtained using differential coverage binning of sequence data from two enrichment reactors.</title>
        <authorList>
            <person name="Speth D.R."/>
            <person name="Russ L."/>
            <person name="Kartal B."/>
            <person name="Op den Camp H.J."/>
            <person name="Dutilh B.E."/>
            <person name="Jetten M.S."/>
        </authorList>
    </citation>
    <scope>NUCLEOTIDE SEQUENCE [LARGE SCALE GENOMIC DNA]</scope>
    <source>
        <strain evidence="10">RU1</strain>
    </source>
</reference>
<dbReference type="PANTHER" id="PTHR42682">
    <property type="entry name" value="HYDROGENASE-4 COMPONENT F"/>
    <property type="match status" value="1"/>
</dbReference>
<evidence type="ECO:0000256" key="1">
    <source>
        <dbReference type="ARBA" id="ARBA00004651"/>
    </source>
</evidence>
<organism evidence="10 11">
    <name type="scientific">Candidatus Scalindua brodae</name>
    <dbReference type="NCBI Taxonomy" id="237368"/>
    <lineage>
        <taxon>Bacteria</taxon>
        <taxon>Pseudomonadati</taxon>
        <taxon>Planctomycetota</taxon>
        <taxon>Candidatus Brocadiia</taxon>
        <taxon>Candidatus Brocadiales</taxon>
        <taxon>Candidatus Scalinduaceae</taxon>
        <taxon>Candidatus Scalindua</taxon>
    </lineage>
</organism>
<dbReference type="EMBL" id="JRYO01000182">
    <property type="protein sequence ID" value="KHE91716.1"/>
    <property type="molecule type" value="Genomic_DNA"/>
</dbReference>
<dbReference type="eggNOG" id="COG0651">
    <property type="taxonomic scope" value="Bacteria"/>
</dbReference>
<dbReference type="AlphaFoldDB" id="A0A0B0EI47"/>
<keyword evidence="2" id="KW-1003">Cell membrane</keyword>
<evidence type="ECO:0000256" key="3">
    <source>
        <dbReference type="ARBA" id="ARBA00022692"/>
    </source>
</evidence>
<evidence type="ECO:0000313" key="11">
    <source>
        <dbReference type="Proteomes" id="UP000030652"/>
    </source>
</evidence>
<proteinExistence type="predicted"/>
<accession>A0A0B0EI47</accession>
<feature type="transmembrane region" description="Helical" evidence="8">
    <location>
        <begin position="372"/>
        <end position="390"/>
    </location>
</feature>
<dbReference type="Pfam" id="PF00361">
    <property type="entry name" value="Proton_antipo_M"/>
    <property type="match status" value="1"/>
</dbReference>
<keyword evidence="3 7" id="KW-0812">Transmembrane</keyword>
<feature type="transmembrane region" description="Helical" evidence="8">
    <location>
        <begin position="265"/>
        <end position="283"/>
    </location>
</feature>
<feature type="transmembrane region" description="Helical" evidence="8">
    <location>
        <begin position="6"/>
        <end position="21"/>
    </location>
</feature>
<gene>
    <name evidence="10" type="ORF">SCABRO_02529</name>
</gene>
<dbReference type="NCBIfam" id="NF009310">
    <property type="entry name" value="PRK12668.1"/>
    <property type="match status" value="1"/>
</dbReference>
<dbReference type="GO" id="GO:0042773">
    <property type="term" value="P:ATP synthesis coupled electron transport"/>
    <property type="evidence" value="ECO:0007669"/>
    <property type="project" value="InterPro"/>
</dbReference>
<comment type="caution">
    <text evidence="10">The sequence shown here is derived from an EMBL/GenBank/DDBJ whole genome shotgun (WGS) entry which is preliminary data.</text>
</comment>
<keyword evidence="6 8" id="KW-0472">Membrane</keyword>
<dbReference type="InterPro" id="IPR001750">
    <property type="entry name" value="ND/Mrp_TM"/>
</dbReference>
<feature type="transmembrane region" description="Helical" evidence="8">
    <location>
        <begin position="212"/>
        <end position="234"/>
    </location>
</feature>
<dbReference type="PANTHER" id="PTHR42682:SF4">
    <property type="entry name" value="NADH-UBIQUINONE_PLASTOQUINONE"/>
    <property type="match status" value="1"/>
</dbReference>
<dbReference type="PATRIC" id="fig|237368.3.peg.2728"/>
<dbReference type="InterPro" id="IPR052175">
    <property type="entry name" value="ComplexI-like_HydComp"/>
</dbReference>
<feature type="transmembrane region" description="Helical" evidence="8">
    <location>
        <begin position="92"/>
        <end position="108"/>
    </location>
</feature>
<dbReference type="GO" id="GO:0008137">
    <property type="term" value="F:NADH dehydrogenase (ubiquinone) activity"/>
    <property type="evidence" value="ECO:0007669"/>
    <property type="project" value="InterPro"/>
</dbReference>
<dbReference type="GO" id="GO:0016491">
    <property type="term" value="F:oxidoreductase activity"/>
    <property type="evidence" value="ECO:0007669"/>
    <property type="project" value="UniProtKB-KW"/>
</dbReference>
<feature type="domain" description="NADH:quinone oxidoreductase/Mrp antiporter transmembrane" evidence="9">
    <location>
        <begin position="111"/>
        <end position="380"/>
    </location>
</feature>
<feature type="transmembrane region" description="Helical" evidence="8">
    <location>
        <begin position="411"/>
        <end position="438"/>
    </location>
</feature>
<feature type="transmembrane region" description="Helical" evidence="8">
    <location>
        <begin position="240"/>
        <end position="258"/>
    </location>
</feature>
<evidence type="ECO:0000256" key="2">
    <source>
        <dbReference type="ARBA" id="ARBA00022475"/>
    </source>
</evidence>